<proteinExistence type="inferred from homology"/>
<comment type="similarity">
    <text evidence="3">Belongs to the glycosyltransferase 11 family.</text>
</comment>
<reference evidence="6" key="1">
    <citation type="submission" date="2020-06" db="EMBL/GenBank/DDBJ databases">
        <title>Draft genome of Bugula neritina, a colonial animal packing powerful symbionts and potential medicines.</title>
        <authorList>
            <person name="Rayko M."/>
        </authorList>
    </citation>
    <scope>NUCLEOTIDE SEQUENCE [LARGE SCALE GENOMIC DNA]</scope>
    <source>
        <strain evidence="6">Kwan_BN1</strain>
    </source>
</reference>
<keyword evidence="2 3" id="KW-0808">Transferase</keyword>
<dbReference type="PANTHER" id="PTHR11927">
    <property type="entry name" value="GALACTOSIDE 2-L-FUCOSYLTRANSFERASE"/>
    <property type="match status" value="1"/>
</dbReference>
<name>A0A7J7KTT8_BUGNE</name>
<dbReference type="AlphaFoldDB" id="A0A7J7KTT8"/>
<evidence type="ECO:0000256" key="1">
    <source>
        <dbReference type="ARBA" id="ARBA00022676"/>
    </source>
</evidence>
<protein>
    <recommendedName>
        <fullName evidence="3">L-Fucosyltransferase</fullName>
        <ecNumber evidence="3">2.4.1.-</ecNumber>
    </recommendedName>
</protein>
<organism evidence="6 7">
    <name type="scientific">Bugula neritina</name>
    <name type="common">Brown bryozoan</name>
    <name type="synonym">Sertularia neritina</name>
    <dbReference type="NCBI Taxonomy" id="10212"/>
    <lineage>
        <taxon>Eukaryota</taxon>
        <taxon>Metazoa</taxon>
        <taxon>Spiralia</taxon>
        <taxon>Lophotrochozoa</taxon>
        <taxon>Bryozoa</taxon>
        <taxon>Gymnolaemata</taxon>
        <taxon>Cheilostomatida</taxon>
        <taxon>Flustrina</taxon>
        <taxon>Buguloidea</taxon>
        <taxon>Bugulidae</taxon>
        <taxon>Bugula</taxon>
    </lineage>
</organism>
<keyword evidence="7" id="KW-1185">Reference proteome</keyword>
<feature type="signal peptide" evidence="5">
    <location>
        <begin position="1"/>
        <end position="18"/>
    </location>
</feature>
<keyword evidence="3" id="KW-0735">Signal-anchor</keyword>
<dbReference type="Proteomes" id="UP000593567">
    <property type="component" value="Unassembled WGS sequence"/>
</dbReference>
<dbReference type="PANTHER" id="PTHR11927:SF9">
    <property type="entry name" value="L-FUCOSYLTRANSFERASE"/>
    <property type="match status" value="1"/>
</dbReference>
<dbReference type="InterPro" id="IPR002516">
    <property type="entry name" value="Glyco_trans_11"/>
</dbReference>
<dbReference type="UniPathway" id="UPA00378"/>
<evidence type="ECO:0000256" key="5">
    <source>
        <dbReference type="SAM" id="SignalP"/>
    </source>
</evidence>
<evidence type="ECO:0000256" key="4">
    <source>
        <dbReference type="SAM" id="MobiDB-lite"/>
    </source>
</evidence>
<sequence length="511" mass="55850">MIIQALLLLLVSAPRNRACRMANLKVILLSLIALVLISLTVYLNVSPTSQFVCNCNSSSTNDKSCIKLCTNDQMYYIEPLKGKSKHSALTPVRVDRAHNLQYDSLITTDFATPTTTTSSTTSSSSSTTASTSSIGTSTAKVTAPAVKSTTFTKTNSSGSSDHTTNSSIAITNTTLTKTNSSGSSDHTTNSSITTTTTTTVAPKVPEIILNAGNCTSCFQGKVLVATDRGWLCGQARVGNKIFMLASAIAAAAKYNATFVMAQEGDKCEWVTWLQELFITFNTTVPLLPFSMMKNWTSAGEGGFTNYYPIEVKGKNLTVGGYRQSWKYFQSEAEQKAIRYIFKFTPRYETSSHQTLHKAREKFGSLASPIFVGVHIRIGDLLEDLRLQYGYRAANSSFYSTALKTVTSYFNSSNIIFVAATDSPKLAKEMFQDFGGNYSIYWAEGSGNEDFAMLSSCNHSIISGGTFGFWAAWFAGGETFYFSEFAKPNTSFASGFISDNFYLPRWKPIGWS</sequence>
<evidence type="ECO:0000256" key="3">
    <source>
        <dbReference type="RuleBase" id="RU363129"/>
    </source>
</evidence>
<dbReference type="Pfam" id="PF01531">
    <property type="entry name" value="Glyco_transf_11"/>
    <property type="match status" value="1"/>
</dbReference>
<dbReference type="EC" id="2.4.1.-" evidence="3"/>
<keyword evidence="3" id="KW-0812">Transmembrane</keyword>
<dbReference type="GO" id="GO:0008107">
    <property type="term" value="F:galactoside 2-alpha-L-fucosyltransferase activity"/>
    <property type="evidence" value="ECO:0007669"/>
    <property type="project" value="InterPro"/>
</dbReference>
<dbReference type="EMBL" id="VXIV02000029">
    <property type="protein sequence ID" value="KAF6041543.1"/>
    <property type="molecule type" value="Genomic_DNA"/>
</dbReference>
<feature type="transmembrane region" description="Helical" evidence="3">
    <location>
        <begin position="27"/>
        <end position="45"/>
    </location>
</feature>
<evidence type="ECO:0000313" key="6">
    <source>
        <dbReference type="EMBL" id="KAF6041543.1"/>
    </source>
</evidence>
<accession>A0A7J7KTT8</accession>
<feature type="region of interest" description="Disordered" evidence="4">
    <location>
        <begin position="113"/>
        <end position="134"/>
    </location>
</feature>
<gene>
    <name evidence="6" type="ORF">EB796_000149</name>
</gene>
<feature type="chain" id="PRO_5029446733" description="L-Fucosyltransferase" evidence="5">
    <location>
        <begin position="19"/>
        <end position="511"/>
    </location>
</feature>
<dbReference type="GO" id="GO:0005975">
    <property type="term" value="P:carbohydrate metabolic process"/>
    <property type="evidence" value="ECO:0007669"/>
    <property type="project" value="InterPro"/>
</dbReference>
<keyword evidence="1 3" id="KW-0328">Glycosyltransferase</keyword>
<keyword evidence="3" id="KW-0472">Membrane</keyword>
<comment type="subcellular location">
    <subcellularLocation>
        <location evidence="3">Golgi apparatus</location>
        <location evidence="3">Golgi stack membrane</location>
        <topology evidence="3">Single-pass type II membrane protein</topology>
    </subcellularLocation>
</comment>
<keyword evidence="3" id="KW-0325">Glycoprotein</keyword>
<dbReference type="OrthoDB" id="3226at2759"/>
<dbReference type="GO" id="GO:0032580">
    <property type="term" value="C:Golgi cisterna membrane"/>
    <property type="evidence" value="ECO:0007669"/>
    <property type="project" value="UniProtKB-SubCell"/>
</dbReference>
<comment type="pathway">
    <text evidence="3">Protein modification; protein glycosylation.</text>
</comment>
<evidence type="ECO:0000256" key="2">
    <source>
        <dbReference type="ARBA" id="ARBA00022679"/>
    </source>
</evidence>
<comment type="caution">
    <text evidence="6">The sequence shown here is derived from an EMBL/GenBank/DDBJ whole genome shotgun (WGS) entry which is preliminary data.</text>
</comment>
<keyword evidence="3" id="KW-1133">Transmembrane helix</keyword>
<keyword evidence="3" id="KW-0333">Golgi apparatus</keyword>
<evidence type="ECO:0000313" key="7">
    <source>
        <dbReference type="Proteomes" id="UP000593567"/>
    </source>
</evidence>
<keyword evidence="5" id="KW-0732">Signal</keyword>